<dbReference type="Proteomes" id="UP000323876">
    <property type="component" value="Unassembled WGS sequence"/>
</dbReference>
<dbReference type="EMBL" id="VXLC01000014">
    <property type="protein sequence ID" value="KAA8885842.1"/>
    <property type="molecule type" value="Genomic_DNA"/>
</dbReference>
<evidence type="ECO:0000313" key="1">
    <source>
        <dbReference type="EMBL" id="KAA8885842.1"/>
    </source>
</evidence>
<proteinExistence type="predicted"/>
<keyword evidence="2" id="KW-1185">Reference proteome</keyword>
<comment type="caution">
    <text evidence="1">The sequence shown here is derived from an EMBL/GenBank/DDBJ whole genome shotgun (WGS) entry which is preliminary data.</text>
</comment>
<protein>
    <submittedName>
        <fullName evidence="1">Uncharacterized protein</fullName>
    </submittedName>
</protein>
<dbReference type="OrthoDB" id="4547145at2"/>
<sequence length="166" mass="17768">MTDALRLPGTAPKSDRVPPLQGLLVAESERDITVRVAEGTWTFCRSDVLRVLDSPLPDGISIVPDGVCTVSDGAAEPGRPVLVDIRAGATADFTRRLRIDLVDRPMTLTEAPSAALGDEQLQQLTETWADRMQLADLTGAHGATFTYCQTKSLATSDDGINCDSLD</sequence>
<organism evidence="1 2">
    <name type="scientific">Nocardia colli</name>
    <dbReference type="NCBI Taxonomy" id="2545717"/>
    <lineage>
        <taxon>Bacteria</taxon>
        <taxon>Bacillati</taxon>
        <taxon>Actinomycetota</taxon>
        <taxon>Actinomycetes</taxon>
        <taxon>Mycobacteriales</taxon>
        <taxon>Nocardiaceae</taxon>
        <taxon>Nocardia</taxon>
    </lineage>
</organism>
<dbReference type="RefSeq" id="WP_150404422.1">
    <property type="nucleotide sequence ID" value="NZ_JBHJYQ010000008.1"/>
</dbReference>
<reference evidence="1 2" key="1">
    <citation type="submission" date="2019-09" db="EMBL/GenBank/DDBJ databases">
        <authorList>
            <person name="Wang X."/>
        </authorList>
    </citation>
    <scope>NUCLEOTIDE SEQUENCE [LARGE SCALE GENOMIC DNA]</scope>
    <source>
        <strain evidence="1 2">CICC 11023</strain>
    </source>
</reference>
<accession>A0A5N0E8U2</accession>
<name>A0A5N0E8U2_9NOCA</name>
<dbReference type="AlphaFoldDB" id="A0A5N0E8U2"/>
<evidence type="ECO:0000313" key="2">
    <source>
        <dbReference type="Proteomes" id="UP000323876"/>
    </source>
</evidence>
<gene>
    <name evidence="1" type="ORF">F3087_24710</name>
</gene>